<evidence type="ECO:0000313" key="3">
    <source>
        <dbReference type="EMBL" id="GAM34990.1"/>
    </source>
</evidence>
<dbReference type="Proteomes" id="UP000053095">
    <property type="component" value="Unassembled WGS sequence"/>
</dbReference>
<proteinExistence type="predicted"/>
<dbReference type="InterPro" id="IPR018838">
    <property type="entry name" value="ZGRF1-like_N"/>
</dbReference>
<feature type="compositionally biased region" description="Basic and acidic residues" evidence="1">
    <location>
        <begin position="215"/>
        <end position="230"/>
    </location>
</feature>
<dbReference type="GO" id="GO:0005634">
    <property type="term" value="C:nucleus"/>
    <property type="evidence" value="ECO:0007669"/>
    <property type="project" value="TreeGrafter"/>
</dbReference>
<evidence type="ECO:0000256" key="1">
    <source>
        <dbReference type="SAM" id="MobiDB-lite"/>
    </source>
</evidence>
<feature type="compositionally biased region" description="Basic and acidic residues" evidence="1">
    <location>
        <begin position="194"/>
        <end position="203"/>
    </location>
</feature>
<dbReference type="EMBL" id="DF933811">
    <property type="protein sequence ID" value="GAM34990.1"/>
    <property type="molecule type" value="Genomic_DNA"/>
</dbReference>
<dbReference type="PANTHER" id="PTHR28535:SF1">
    <property type="entry name" value="PROTEIN ZGRF1"/>
    <property type="match status" value="1"/>
</dbReference>
<dbReference type="GO" id="GO:0006302">
    <property type="term" value="P:double-strand break repair"/>
    <property type="evidence" value="ECO:0007669"/>
    <property type="project" value="TreeGrafter"/>
</dbReference>
<feature type="compositionally biased region" description="Low complexity" evidence="1">
    <location>
        <begin position="383"/>
        <end position="394"/>
    </location>
</feature>
<feature type="region of interest" description="Disordered" evidence="1">
    <location>
        <begin position="412"/>
        <end position="437"/>
    </location>
</feature>
<feature type="region of interest" description="Disordered" evidence="1">
    <location>
        <begin position="1"/>
        <end position="20"/>
    </location>
</feature>
<reference evidence="4" key="1">
    <citation type="journal article" date="2015" name="Genome Announc.">
        <title>Draft genome sequence of Talaromyces cellulolyticus strain Y-94, a source of lignocellulosic biomass-degrading enzymes.</title>
        <authorList>
            <person name="Fujii T."/>
            <person name="Koike H."/>
            <person name="Sawayama S."/>
            <person name="Yano S."/>
            <person name="Inoue H."/>
        </authorList>
    </citation>
    <scope>NUCLEOTIDE SEQUENCE [LARGE SCALE GENOMIC DNA]</scope>
    <source>
        <strain evidence="4">Y-94</strain>
    </source>
</reference>
<feature type="region of interest" description="Disordered" evidence="1">
    <location>
        <begin position="606"/>
        <end position="639"/>
    </location>
</feature>
<keyword evidence="4" id="KW-1185">Reference proteome</keyword>
<name>A0A6V8H105_TALPI</name>
<feature type="compositionally biased region" description="Polar residues" evidence="1">
    <location>
        <begin position="627"/>
        <end position="636"/>
    </location>
</feature>
<sequence>MSLPPSSFGRPTPPTVPASQNTAPVIKFRCLYTHDVRRKAKRWQDGYLKYHTFNKRAMVYDDAGNFIGDHHWREGHDIQDGDELELDKGVLIQVSECMETTQTDISVLFDKRKASQESPQSQKTPAPQPLPPPSSNVSMSSPYARQSPLARPVRPFNPLKPLNDVLGIQRGPIGRSVTPQSPYEQCHRPQHLVERIQEDERPTKRQKPTPTSDILQHKSTNEPVRSRPEVIDLDNPTFAKPPPKVVPVSSVRRDIEKSANSSRLSSENTRRLPVEQTPSRVQPRPEGQRQTNNTTVLPRNTRPPISDEASRQGQSRPEAPKPTGNPSTPSDRTRELPIEQTSRKEQPRSVPPKPPAQPTPAQNASNVQTSSARPQVLSEKPKSIINSNNAPINPLRMSNEKPRQKLMYRALLPSKGTGKATSRNPSHPTADEDSHGDLDLGFPLSAFTLAVLEKSNPNTSNNTDTVMLNANNTAITPVQIQTPKVSRTQNSQSRLLNRIPTHASVYGPLASPAGVELQEHMEDDLALLLASSPLEPEHNDNEALPAQRAPVMRSNSDISHMVPESAPVRSAPAEKLASVAEALPATAIKRSERVFRKAHSDTNALRNLDNANNGLSRPLATAGPPRNQRNVGTVKTESGPWTADALDFFDWWPPERPMPA</sequence>
<organism evidence="3 4">
    <name type="scientific">Talaromyces pinophilus</name>
    <name type="common">Penicillium pinophilum</name>
    <dbReference type="NCBI Taxonomy" id="128442"/>
    <lineage>
        <taxon>Eukaryota</taxon>
        <taxon>Fungi</taxon>
        <taxon>Dikarya</taxon>
        <taxon>Ascomycota</taxon>
        <taxon>Pezizomycotina</taxon>
        <taxon>Eurotiomycetes</taxon>
        <taxon>Eurotiomycetidae</taxon>
        <taxon>Eurotiales</taxon>
        <taxon>Trichocomaceae</taxon>
        <taxon>Talaromyces</taxon>
        <taxon>Talaromyces sect. Talaromyces</taxon>
    </lineage>
</organism>
<dbReference type="AlphaFoldDB" id="A0A6V8H105"/>
<dbReference type="PANTHER" id="PTHR28535">
    <property type="entry name" value="ZINC FINGER GRF-TYPE CONTAINING 1"/>
    <property type="match status" value="1"/>
</dbReference>
<dbReference type="InterPro" id="IPR052800">
    <property type="entry name" value="DNA_Repair_Helicase_ZGRF1"/>
</dbReference>
<feature type="compositionally biased region" description="Pro residues" evidence="1">
    <location>
        <begin position="349"/>
        <end position="358"/>
    </location>
</feature>
<feature type="domain" description="5'-3' DNA helicase ZGRF1-like N-terminal" evidence="2">
    <location>
        <begin position="25"/>
        <end position="105"/>
    </location>
</feature>
<protein>
    <recommendedName>
        <fullName evidence="2">5'-3' DNA helicase ZGRF1-like N-terminal domain-containing protein</fullName>
    </recommendedName>
</protein>
<gene>
    <name evidence="3" type="ORF">TCE0_015f02933</name>
</gene>
<comment type="caution">
    <text evidence="3">The sequence shown here is derived from an EMBL/GenBank/DDBJ whole genome shotgun (WGS) entry which is preliminary data.</text>
</comment>
<feature type="region of interest" description="Disordered" evidence="1">
    <location>
        <begin position="112"/>
        <end position="157"/>
    </location>
</feature>
<dbReference type="GO" id="GO:0035861">
    <property type="term" value="C:site of double-strand break"/>
    <property type="evidence" value="ECO:0007669"/>
    <property type="project" value="TreeGrafter"/>
</dbReference>
<evidence type="ECO:0000313" key="4">
    <source>
        <dbReference type="Proteomes" id="UP000053095"/>
    </source>
</evidence>
<evidence type="ECO:0000259" key="2">
    <source>
        <dbReference type="Pfam" id="PF10382"/>
    </source>
</evidence>
<feature type="compositionally biased region" description="Polar residues" evidence="1">
    <location>
        <begin position="288"/>
        <end position="298"/>
    </location>
</feature>
<accession>A0A6V8H105</accession>
<dbReference type="Pfam" id="PF10382">
    <property type="entry name" value="ZGRF1-like_N"/>
    <property type="match status" value="1"/>
</dbReference>
<feature type="compositionally biased region" description="Polar residues" evidence="1">
    <location>
        <begin position="363"/>
        <end position="373"/>
    </location>
</feature>
<feature type="region of interest" description="Disordered" evidence="1">
    <location>
        <begin position="194"/>
        <end position="400"/>
    </location>
</feature>
<feature type="compositionally biased region" description="Polar residues" evidence="1">
    <location>
        <begin position="606"/>
        <end position="615"/>
    </location>
</feature>
<feature type="compositionally biased region" description="Polar residues" evidence="1">
    <location>
        <begin position="258"/>
        <end position="267"/>
    </location>
</feature>
<feature type="compositionally biased region" description="Basic and acidic residues" evidence="1">
    <location>
        <begin position="331"/>
        <end position="347"/>
    </location>
</feature>